<reference evidence="3" key="1">
    <citation type="submission" date="2014-04" db="EMBL/GenBank/DDBJ databases">
        <title>Evolutionary Origins and Diversification of the Mycorrhizal Mutualists.</title>
        <authorList>
            <consortium name="DOE Joint Genome Institute"/>
            <consortium name="Mycorrhizal Genomics Consortium"/>
            <person name="Kohler A."/>
            <person name="Kuo A."/>
            <person name="Nagy L.G."/>
            <person name="Floudas D."/>
            <person name="Copeland A."/>
            <person name="Barry K.W."/>
            <person name="Cichocki N."/>
            <person name="Veneault-Fourrey C."/>
            <person name="LaButti K."/>
            <person name="Lindquist E.A."/>
            <person name="Lipzen A."/>
            <person name="Lundell T."/>
            <person name="Morin E."/>
            <person name="Murat C."/>
            <person name="Riley R."/>
            <person name="Ohm R."/>
            <person name="Sun H."/>
            <person name="Tunlid A."/>
            <person name="Henrissat B."/>
            <person name="Grigoriev I.V."/>
            <person name="Hibbett D.S."/>
            <person name="Martin F."/>
        </authorList>
    </citation>
    <scope>NUCLEOTIDE SEQUENCE [LARGE SCALE GENOMIC DNA]</scope>
    <source>
        <strain evidence="3">FD-334 SS-4</strain>
    </source>
</reference>
<keyword evidence="3" id="KW-1185">Reference proteome</keyword>
<dbReference type="AlphaFoldDB" id="A0A0D2M1G3"/>
<organism evidence="2 3">
    <name type="scientific">Hypholoma sublateritium (strain FD-334 SS-4)</name>
    <dbReference type="NCBI Taxonomy" id="945553"/>
    <lineage>
        <taxon>Eukaryota</taxon>
        <taxon>Fungi</taxon>
        <taxon>Dikarya</taxon>
        <taxon>Basidiomycota</taxon>
        <taxon>Agaricomycotina</taxon>
        <taxon>Agaricomycetes</taxon>
        <taxon>Agaricomycetidae</taxon>
        <taxon>Agaricales</taxon>
        <taxon>Agaricineae</taxon>
        <taxon>Strophariaceae</taxon>
        <taxon>Hypholoma</taxon>
    </lineage>
</organism>
<evidence type="ECO:0000313" key="3">
    <source>
        <dbReference type="Proteomes" id="UP000054270"/>
    </source>
</evidence>
<protein>
    <submittedName>
        <fullName evidence="2">Uncharacterized protein</fullName>
    </submittedName>
</protein>
<gene>
    <name evidence="2" type="ORF">HYPSUDRAFT_206567</name>
</gene>
<evidence type="ECO:0000313" key="2">
    <source>
        <dbReference type="EMBL" id="KJA17008.1"/>
    </source>
</evidence>
<dbReference type="Proteomes" id="UP000054270">
    <property type="component" value="Unassembled WGS sequence"/>
</dbReference>
<proteinExistence type="predicted"/>
<feature type="region of interest" description="Disordered" evidence="1">
    <location>
        <begin position="160"/>
        <end position="185"/>
    </location>
</feature>
<dbReference type="EMBL" id="KN817611">
    <property type="protein sequence ID" value="KJA17008.1"/>
    <property type="molecule type" value="Genomic_DNA"/>
</dbReference>
<feature type="compositionally biased region" description="Basic and acidic residues" evidence="1">
    <location>
        <begin position="58"/>
        <end position="85"/>
    </location>
</feature>
<name>A0A0D2M1G3_HYPSF</name>
<sequence>MRKVELQELAEAFDLPTDGNVTKLHNDLKGYVSAHAQELQADPAYRGLFSKQRGRRTCARDRDADSPDASPHPREGDDDAAHNPGDDAPLADPLAIEGSDRSRSWDTWQGLQAHHGDSPPPPSTIHDGDSSMNDDVDVTLRQLRSMDPDDLNRLIRDAQLDCPRVGPDPRRPGVGPGPAPRVKGQGQLIFTMTRPS</sequence>
<feature type="region of interest" description="Disordered" evidence="1">
    <location>
        <begin position="47"/>
        <end position="134"/>
    </location>
</feature>
<accession>A0A0D2M1G3</accession>
<evidence type="ECO:0000256" key="1">
    <source>
        <dbReference type="SAM" id="MobiDB-lite"/>
    </source>
</evidence>